<protein>
    <submittedName>
        <fullName evidence="3">Addiction module toxin, RelE/StbE family</fullName>
    </submittedName>
</protein>
<dbReference type="InterPro" id="IPR007712">
    <property type="entry name" value="RelE/ParE_toxin"/>
</dbReference>
<comment type="similarity">
    <text evidence="1">Belongs to the RelE toxin family.</text>
</comment>
<name>A0A239MCX9_EKHLU</name>
<gene>
    <name evidence="3" type="ORF">SAMN05421640_3798</name>
</gene>
<dbReference type="NCBIfam" id="TIGR02385">
    <property type="entry name" value="RelE_StbE"/>
    <property type="match status" value="1"/>
</dbReference>
<dbReference type="PANTHER" id="PTHR33755:SF5">
    <property type="entry name" value="TYPE II TOXIN-ANTITOXIN SYSTEM RELE_PARE FAMILY TOXIN"/>
    <property type="match status" value="1"/>
</dbReference>
<dbReference type="SUPFAM" id="SSF143011">
    <property type="entry name" value="RelE-like"/>
    <property type="match status" value="1"/>
</dbReference>
<dbReference type="OrthoDB" id="5574284at2"/>
<dbReference type="InterPro" id="IPR035093">
    <property type="entry name" value="RelE/ParE_toxin_dom_sf"/>
</dbReference>
<dbReference type="EMBL" id="FZPD01000009">
    <property type="protein sequence ID" value="SNT40340.1"/>
    <property type="molecule type" value="Genomic_DNA"/>
</dbReference>
<evidence type="ECO:0000256" key="2">
    <source>
        <dbReference type="ARBA" id="ARBA00022649"/>
    </source>
</evidence>
<keyword evidence="4" id="KW-1185">Reference proteome</keyword>
<dbReference type="InterPro" id="IPR051803">
    <property type="entry name" value="TA_system_RelE-like_toxin"/>
</dbReference>
<dbReference type="PANTHER" id="PTHR33755">
    <property type="entry name" value="TOXIN PARE1-RELATED"/>
    <property type="match status" value="1"/>
</dbReference>
<evidence type="ECO:0000313" key="3">
    <source>
        <dbReference type="EMBL" id="SNT40340.1"/>
    </source>
</evidence>
<organism evidence="3 4">
    <name type="scientific">Ekhidna lutea</name>
    <dbReference type="NCBI Taxonomy" id="447679"/>
    <lineage>
        <taxon>Bacteria</taxon>
        <taxon>Pseudomonadati</taxon>
        <taxon>Bacteroidota</taxon>
        <taxon>Cytophagia</taxon>
        <taxon>Cytophagales</taxon>
        <taxon>Reichenbachiellaceae</taxon>
        <taxon>Ekhidna</taxon>
    </lineage>
</organism>
<dbReference type="Proteomes" id="UP000198393">
    <property type="component" value="Unassembled WGS sequence"/>
</dbReference>
<proteinExistence type="inferred from homology"/>
<accession>A0A239MCX9</accession>
<evidence type="ECO:0000313" key="4">
    <source>
        <dbReference type="Proteomes" id="UP000198393"/>
    </source>
</evidence>
<dbReference type="Gene3D" id="3.30.2310.20">
    <property type="entry name" value="RelE-like"/>
    <property type="match status" value="1"/>
</dbReference>
<reference evidence="3 4" key="1">
    <citation type="submission" date="2017-06" db="EMBL/GenBank/DDBJ databases">
        <authorList>
            <person name="Kim H.J."/>
            <person name="Triplett B.A."/>
        </authorList>
    </citation>
    <scope>NUCLEOTIDE SEQUENCE [LARGE SCALE GENOMIC DNA]</scope>
    <source>
        <strain evidence="3 4">DSM 19307</strain>
    </source>
</reference>
<dbReference type="AlphaFoldDB" id="A0A239MCX9"/>
<keyword evidence="2" id="KW-1277">Toxin-antitoxin system</keyword>
<evidence type="ECO:0000256" key="1">
    <source>
        <dbReference type="ARBA" id="ARBA00006226"/>
    </source>
</evidence>
<dbReference type="Pfam" id="PF05016">
    <property type="entry name" value="ParE_toxin"/>
    <property type="match status" value="1"/>
</dbReference>
<dbReference type="RefSeq" id="WP_089358458.1">
    <property type="nucleotide sequence ID" value="NZ_FZPD01000009.1"/>
</dbReference>
<sequence>MVKINWTTQAKNDLISIAEYIGQNSKKYARIQIKRIRERTRQLREHPNSSREVPELDNPRIRELILGNYRIIYCLVSDERVDILTVHHSARLLDL</sequence>